<gene>
    <name evidence="2" type="ORF">DI603_09955</name>
</gene>
<feature type="region of interest" description="Disordered" evidence="1">
    <location>
        <begin position="106"/>
        <end position="126"/>
    </location>
</feature>
<evidence type="ECO:0000313" key="3">
    <source>
        <dbReference type="Proteomes" id="UP000249633"/>
    </source>
</evidence>
<dbReference type="EMBL" id="QFOD01000008">
    <property type="protein sequence ID" value="PZP32353.1"/>
    <property type="molecule type" value="Genomic_DNA"/>
</dbReference>
<evidence type="ECO:0000313" key="2">
    <source>
        <dbReference type="EMBL" id="PZP32353.1"/>
    </source>
</evidence>
<name>A0A2W5DNP1_9BURK</name>
<dbReference type="AlphaFoldDB" id="A0A2W5DNP1"/>
<accession>A0A2W5DNP1</accession>
<evidence type="ECO:0000256" key="1">
    <source>
        <dbReference type="SAM" id="MobiDB-lite"/>
    </source>
</evidence>
<proteinExistence type="predicted"/>
<reference evidence="2 3" key="1">
    <citation type="submission" date="2017-08" db="EMBL/GenBank/DDBJ databases">
        <title>Infants hospitalized years apart are colonized by the same room-sourced microbial strains.</title>
        <authorList>
            <person name="Brooks B."/>
            <person name="Olm M.R."/>
            <person name="Firek B.A."/>
            <person name="Baker R."/>
            <person name="Thomas B.C."/>
            <person name="Morowitz M.J."/>
            <person name="Banfield J.F."/>
        </authorList>
    </citation>
    <scope>NUCLEOTIDE SEQUENCE [LARGE SCALE GENOMIC DNA]</scope>
    <source>
        <strain evidence="2">S2_012_000_R2_81</strain>
    </source>
</reference>
<comment type="caution">
    <text evidence="2">The sequence shown here is derived from an EMBL/GenBank/DDBJ whole genome shotgun (WGS) entry which is preliminary data.</text>
</comment>
<dbReference type="Proteomes" id="UP000249633">
    <property type="component" value="Unassembled WGS sequence"/>
</dbReference>
<sequence>MLGSGAAMAQSEIPTLSAAQRLSCLERPERPPRYPGHGRLDRGRGAMRVLLHFRRADAPPEIEVLLNTAREDMQDEAYRYLRGYRLPCLQPEDGVVDAVQEFSFSNSDRLPAPLPPESRDGQSPGRCVVQPRRDARVHLGYSSVGVEHVLAEARFAGGPDDPPEVRVSFSTGDRRLEDAVREQLAQYRMPCRQAGDRPQTYRQLFSLHPKGVRRFAFSRESYDLAGFLALTRDTPARAAYFDFNTMSCPFKVEYRVWGLGLPNEAWVAGERANPNRQPFLDWLAAQSLDTRSDKQALDLFGSHLQITIPCADMDLRD</sequence>
<protein>
    <submittedName>
        <fullName evidence="2">Uncharacterized protein</fullName>
    </submittedName>
</protein>
<organism evidence="2 3">
    <name type="scientific">Roseateles depolymerans</name>
    <dbReference type="NCBI Taxonomy" id="76731"/>
    <lineage>
        <taxon>Bacteria</taxon>
        <taxon>Pseudomonadati</taxon>
        <taxon>Pseudomonadota</taxon>
        <taxon>Betaproteobacteria</taxon>
        <taxon>Burkholderiales</taxon>
        <taxon>Sphaerotilaceae</taxon>
        <taxon>Roseateles</taxon>
    </lineage>
</organism>